<keyword evidence="3 7" id="KW-0812">Transmembrane</keyword>
<comment type="subcellular location">
    <subcellularLocation>
        <location evidence="1">Membrane</location>
        <topology evidence="1">Multi-pass membrane protein</topology>
    </subcellularLocation>
</comment>
<feature type="transmembrane region" description="Helical" evidence="7">
    <location>
        <begin position="70"/>
        <end position="94"/>
    </location>
</feature>
<evidence type="ECO:0000256" key="4">
    <source>
        <dbReference type="ARBA" id="ARBA00022989"/>
    </source>
</evidence>
<dbReference type="PANTHER" id="PTHR10057">
    <property type="entry name" value="PERIPHERAL-TYPE BENZODIAZEPINE RECEPTOR"/>
    <property type="match status" value="1"/>
</dbReference>
<feature type="compositionally biased region" description="Polar residues" evidence="6">
    <location>
        <begin position="18"/>
        <end position="27"/>
    </location>
</feature>
<proteinExistence type="inferred from homology"/>
<comment type="caution">
    <text evidence="8">The sequence shown here is derived from an EMBL/GenBank/DDBJ whole genome shotgun (WGS) entry which is preliminary data.</text>
</comment>
<sequence>MASGTLKHRPPVKDELATATTDSSTVPEKTKDQKLALARRGLRSLAVAVAIPTVATAASISAAASPSRTLPVWAFHVGSILVSGLLGLSAWLVWAKGGFHGRSEALPLYLAELVMELLWAPLLFGCGPSRSAMAVCAAHFVVLFLLGQCFSHVNPVAADLIKPYLAWVSFLAVVNFLLL</sequence>
<dbReference type="GO" id="GO:0016020">
    <property type="term" value="C:membrane"/>
    <property type="evidence" value="ECO:0007669"/>
    <property type="project" value="UniProtKB-SubCell"/>
</dbReference>
<keyword evidence="9" id="KW-1185">Reference proteome</keyword>
<reference evidence="8 9" key="1">
    <citation type="submission" date="2020-08" db="EMBL/GenBank/DDBJ databases">
        <title>Plant Genome Project.</title>
        <authorList>
            <person name="Zhang R.-G."/>
        </authorList>
    </citation>
    <scope>NUCLEOTIDE SEQUENCE [LARGE SCALE GENOMIC DNA]</scope>
    <source>
        <tissue evidence="8">Rhizome</tissue>
    </source>
</reference>
<evidence type="ECO:0000313" key="8">
    <source>
        <dbReference type="EMBL" id="KAG6508779.1"/>
    </source>
</evidence>
<dbReference type="OrthoDB" id="8841220at2759"/>
<organism evidence="8 9">
    <name type="scientific">Zingiber officinale</name>
    <name type="common">Ginger</name>
    <name type="synonym">Amomum zingiber</name>
    <dbReference type="NCBI Taxonomy" id="94328"/>
    <lineage>
        <taxon>Eukaryota</taxon>
        <taxon>Viridiplantae</taxon>
        <taxon>Streptophyta</taxon>
        <taxon>Embryophyta</taxon>
        <taxon>Tracheophyta</taxon>
        <taxon>Spermatophyta</taxon>
        <taxon>Magnoliopsida</taxon>
        <taxon>Liliopsida</taxon>
        <taxon>Zingiberales</taxon>
        <taxon>Zingiberaceae</taxon>
        <taxon>Zingiber</taxon>
    </lineage>
</organism>
<dbReference type="Pfam" id="PF03073">
    <property type="entry name" value="TspO_MBR"/>
    <property type="match status" value="1"/>
</dbReference>
<evidence type="ECO:0000256" key="5">
    <source>
        <dbReference type="ARBA" id="ARBA00023136"/>
    </source>
</evidence>
<keyword evidence="5 7" id="KW-0472">Membrane</keyword>
<protein>
    <submittedName>
        <fullName evidence="8">Uncharacterized protein</fullName>
    </submittedName>
</protein>
<evidence type="ECO:0000256" key="2">
    <source>
        <dbReference type="ARBA" id="ARBA00007524"/>
    </source>
</evidence>
<gene>
    <name evidence="8" type="ORF">ZIOFF_034160</name>
</gene>
<evidence type="ECO:0000256" key="6">
    <source>
        <dbReference type="SAM" id="MobiDB-lite"/>
    </source>
</evidence>
<name>A0A8J5H3B9_ZINOF</name>
<dbReference type="CDD" id="cd15904">
    <property type="entry name" value="TSPO_MBR"/>
    <property type="match status" value="1"/>
</dbReference>
<evidence type="ECO:0000313" key="9">
    <source>
        <dbReference type="Proteomes" id="UP000734854"/>
    </source>
</evidence>
<evidence type="ECO:0000256" key="1">
    <source>
        <dbReference type="ARBA" id="ARBA00004141"/>
    </source>
</evidence>
<dbReference type="FunFam" id="1.20.1260.100:FF:000001">
    <property type="entry name" value="translocator protein 2"/>
    <property type="match status" value="1"/>
</dbReference>
<keyword evidence="4 7" id="KW-1133">Transmembrane helix</keyword>
<feature type="transmembrane region" description="Helical" evidence="7">
    <location>
        <begin position="44"/>
        <end position="64"/>
    </location>
</feature>
<dbReference type="InterPro" id="IPR004307">
    <property type="entry name" value="TspO_MBR"/>
</dbReference>
<dbReference type="PANTHER" id="PTHR10057:SF0">
    <property type="entry name" value="TRANSLOCATOR PROTEIN"/>
    <property type="match status" value="1"/>
</dbReference>
<dbReference type="EMBL" id="JACMSC010000009">
    <property type="protein sequence ID" value="KAG6508779.1"/>
    <property type="molecule type" value="Genomic_DNA"/>
</dbReference>
<evidence type="ECO:0000256" key="7">
    <source>
        <dbReference type="SAM" id="Phobius"/>
    </source>
</evidence>
<feature type="region of interest" description="Disordered" evidence="6">
    <location>
        <begin position="1"/>
        <end position="30"/>
    </location>
</feature>
<feature type="compositionally biased region" description="Basic residues" evidence="6">
    <location>
        <begin position="1"/>
        <end position="10"/>
    </location>
</feature>
<comment type="similarity">
    <text evidence="2">Belongs to the TspO/BZRP family.</text>
</comment>
<evidence type="ECO:0000256" key="3">
    <source>
        <dbReference type="ARBA" id="ARBA00022692"/>
    </source>
</evidence>
<dbReference type="Proteomes" id="UP000734854">
    <property type="component" value="Unassembled WGS sequence"/>
</dbReference>
<accession>A0A8J5H3B9</accession>
<dbReference type="AlphaFoldDB" id="A0A8J5H3B9"/>